<dbReference type="AlphaFoldDB" id="A0A7S1KPH9"/>
<keyword evidence="1" id="KW-0175">Coiled coil</keyword>
<feature type="region of interest" description="Disordered" evidence="2">
    <location>
        <begin position="1"/>
        <end position="31"/>
    </location>
</feature>
<feature type="compositionally biased region" description="Low complexity" evidence="2">
    <location>
        <begin position="117"/>
        <end position="129"/>
    </location>
</feature>
<evidence type="ECO:0000313" key="3">
    <source>
        <dbReference type="EMBL" id="CAD9080044.1"/>
    </source>
</evidence>
<feature type="region of interest" description="Disordered" evidence="2">
    <location>
        <begin position="48"/>
        <end position="135"/>
    </location>
</feature>
<protein>
    <submittedName>
        <fullName evidence="3">Uncharacterized protein</fullName>
    </submittedName>
</protein>
<feature type="compositionally biased region" description="Low complexity" evidence="2">
    <location>
        <begin position="66"/>
        <end position="82"/>
    </location>
</feature>
<feature type="compositionally biased region" description="Low complexity" evidence="2">
    <location>
        <begin position="313"/>
        <end position="334"/>
    </location>
</feature>
<accession>A0A7S1KPH9</accession>
<dbReference type="EMBL" id="HBGD01003991">
    <property type="protein sequence ID" value="CAD9080044.1"/>
    <property type="molecule type" value="Transcribed_RNA"/>
</dbReference>
<name>A0A7S1KPH9_9EUKA</name>
<reference evidence="3" key="1">
    <citation type="submission" date="2021-01" db="EMBL/GenBank/DDBJ databases">
        <authorList>
            <person name="Corre E."/>
            <person name="Pelletier E."/>
            <person name="Niang G."/>
            <person name="Scheremetjew M."/>
            <person name="Finn R."/>
            <person name="Kale V."/>
            <person name="Holt S."/>
            <person name="Cochrane G."/>
            <person name="Meng A."/>
            <person name="Brown T."/>
            <person name="Cohen L."/>
        </authorList>
    </citation>
    <scope>NUCLEOTIDE SEQUENCE</scope>
    <source>
        <strain evidence="3">WS</strain>
    </source>
</reference>
<feature type="region of interest" description="Disordered" evidence="2">
    <location>
        <begin position="311"/>
        <end position="334"/>
    </location>
</feature>
<feature type="compositionally biased region" description="Polar residues" evidence="2">
    <location>
        <begin position="16"/>
        <end position="31"/>
    </location>
</feature>
<organism evidence="3">
    <name type="scientific">Percolomonas cosmopolitus</name>
    <dbReference type="NCBI Taxonomy" id="63605"/>
    <lineage>
        <taxon>Eukaryota</taxon>
        <taxon>Discoba</taxon>
        <taxon>Heterolobosea</taxon>
        <taxon>Tetramitia</taxon>
        <taxon>Eutetramitia</taxon>
        <taxon>Percolomonadidae</taxon>
        <taxon>Percolomonas</taxon>
    </lineage>
</organism>
<sequence>MPHHPTKSPSPKSPLRHTQTQFSTPNYSTVPITYGSKAYYEAFHKKKHLGNKRKQHGDVNGQDLLQGSSSQGSSPKASSQGSVELNRGDQQTNHHNHPDQYRKKKNHRKNGGGSVNMSSAAMEESSESSSHIHQHVFRSSSVATTGAHNPSFYTESQHLAYNPFKSTEYQILKEDRYAKQKHLCNERRLEPMFLSVLMQECDKVQSEMQLQLDTTNVHTDGLSQLLHNLESYHDKLRHLKSEIKTTEKQLKEKKAQNAMYFKDASVRPDKILPQIQQNKQKIDFLRDLRLRCEKLRRTNQDLRHRIQQFTEDSSGAGSVSGTAAGMAGASSTGGEVHEMMRNRAMSMLPLKVNLIEDSTNNEEIRINCSLNEETSMIHLSLVVDRMNGRLKDVHVFQKSVNDTRQSDVTVRYKDIVQYSIEKNDLEFLVGELYAAVYDEDGDMLMEATT</sequence>
<feature type="coiled-coil region" evidence="1">
    <location>
        <begin position="222"/>
        <end position="256"/>
    </location>
</feature>
<evidence type="ECO:0000256" key="1">
    <source>
        <dbReference type="SAM" id="Coils"/>
    </source>
</evidence>
<evidence type="ECO:0000256" key="2">
    <source>
        <dbReference type="SAM" id="MobiDB-lite"/>
    </source>
</evidence>
<gene>
    <name evidence="3" type="ORF">PCOS0759_LOCUS3284</name>
</gene>
<proteinExistence type="predicted"/>